<feature type="transmembrane region" description="Helical" evidence="1">
    <location>
        <begin position="372"/>
        <end position="391"/>
    </location>
</feature>
<feature type="transmembrane region" description="Helical" evidence="1">
    <location>
        <begin position="260"/>
        <end position="278"/>
    </location>
</feature>
<feature type="transmembrane region" description="Helical" evidence="1">
    <location>
        <begin position="337"/>
        <end position="360"/>
    </location>
</feature>
<dbReference type="EMBL" id="JACOPP010000016">
    <property type="protein sequence ID" value="MBC5734319.1"/>
    <property type="molecule type" value="Genomic_DNA"/>
</dbReference>
<keyword evidence="1" id="KW-1133">Transmembrane helix</keyword>
<feature type="transmembrane region" description="Helical" evidence="1">
    <location>
        <begin position="299"/>
        <end position="317"/>
    </location>
</feature>
<reference evidence="2" key="1">
    <citation type="submission" date="2020-08" db="EMBL/GenBank/DDBJ databases">
        <title>Genome public.</title>
        <authorList>
            <person name="Liu C."/>
            <person name="Sun Q."/>
        </authorList>
    </citation>
    <scope>NUCLEOTIDE SEQUENCE</scope>
    <source>
        <strain evidence="2">NSJ-51</strain>
    </source>
</reference>
<feature type="transmembrane region" description="Helical" evidence="1">
    <location>
        <begin position="186"/>
        <end position="210"/>
    </location>
</feature>
<keyword evidence="1" id="KW-0472">Membrane</keyword>
<dbReference type="RefSeq" id="WP_186908208.1">
    <property type="nucleotide sequence ID" value="NZ_JACOPP010000016.1"/>
</dbReference>
<protein>
    <submittedName>
        <fullName evidence="2">Uncharacterized protein</fullName>
    </submittedName>
</protein>
<feature type="transmembrane region" description="Helical" evidence="1">
    <location>
        <begin position="126"/>
        <end position="142"/>
    </location>
</feature>
<evidence type="ECO:0000313" key="2">
    <source>
        <dbReference type="EMBL" id="MBC5734319.1"/>
    </source>
</evidence>
<comment type="caution">
    <text evidence="2">The sequence shown here is derived from an EMBL/GenBank/DDBJ whole genome shotgun (WGS) entry which is preliminary data.</text>
</comment>
<feature type="transmembrane region" description="Helical" evidence="1">
    <location>
        <begin position="235"/>
        <end position="254"/>
    </location>
</feature>
<keyword evidence="1" id="KW-0812">Transmembrane</keyword>
<proteinExistence type="predicted"/>
<feature type="transmembrane region" description="Helical" evidence="1">
    <location>
        <begin position="99"/>
        <end position="120"/>
    </location>
</feature>
<keyword evidence="3" id="KW-1185">Reference proteome</keyword>
<gene>
    <name evidence="2" type="ORF">H8S57_11355</name>
</gene>
<feature type="transmembrane region" description="Helical" evidence="1">
    <location>
        <begin position="154"/>
        <end position="174"/>
    </location>
</feature>
<feature type="transmembrane region" description="Helical" evidence="1">
    <location>
        <begin position="7"/>
        <end position="38"/>
    </location>
</feature>
<accession>A0A8J6JFL0</accession>
<dbReference type="AlphaFoldDB" id="A0A8J6JFL0"/>
<evidence type="ECO:0000313" key="3">
    <source>
        <dbReference type="Proteomes" id="UP000661435"/>
    </source>
</evidence>
<name>A0A8J6JFL0_9FIRM</name>
<feature type="transmembrane region" description="Helical" evidence="1">
    <location>
        <begin position="411"/>
        <end position="439"/>
    </location>
</feature>
<sequence length="440" mass="47131">MAFQLCALIISVLIISLLILKGLHPILSVIIGCSLMIWTNGLPYAATFTSGLESWGAAMMPTIFVTLLGAAFGVLYTKCGAIDSLARFLMKPSGLMKSANGKIVMCILGLVAFRVVLGIAGFANEAIIVTMLAVSGVIFRTADVDRRHLPALTAFAASVGTCLPGAPTMINVFLQLNLPGYSATAYFIPRLILWILFVVLFCLFMTIWLARDRRKGAHFEPGNMILPELADGAKLPPVWLCFIPILVVIVIYSVVGLDAWISIGIGVIAAILCLWKYYPVDENSKTRFGSVLEYCGQGVMLIPIQLMLMVLPTMILTQSPAFTWGVEALAESGLPMVVSLAIIVLIMMFFAGLGGVPAICPTFLNVFMPSGISMYTFAALVTWGVAFSGGLPTNASITVESNLADCSVKKTYPSIFIGSICTAVILYILAILTGLMGVWG</sequence>
<feature type="transmembrane region" description="Helical" evidence="1">
    <location>
        <begin position="58"/>
        <end position="78"/>
    </location>
</feature>
<organism evidence="2 3">
    <name type="scientific">Lawsonibacter hominis</name>
    <dbReference type="NCBI Taxonomy" id="2763053"/>
    <lineage>
        <taxon>Bacteria</taxon>
        <taxon>Bacillati</taxon>
        <taxon>Bacillota</taxon>
        <taxon>Clostridia</taxon>
        <taxon>Eubacteriales</taxon>
        <taxon>Oscillospiraceae</taxon>
        <taxon>Lawsonibacter</taxon>
    </lineage>
</organism>
<evidence type="ECO:0000256" key="1">
    <source>
        <dbReference type="SAM" id="Phobius"/>
    </source>
</evidence>
<dbReference type="Proteomes" id="UP000661435">
    <property type="component" value="Unassembled WGS sequence"/>
</dbReference>